<gene>
    <name evidence="3" type="ORF">FXB38_33345</name>
</gene>
<comment type="caution">
    <text evidence="3">The sequence shown here is derived from an EMBL/GenBank/DDBJ whole genome shotgun (WGS) entry which is preliminary data.</text>
</comment>
<feature type="region of interest" description="Disordered" evidence="1">
    <location>
        <begin position="320"/>
        <end position="356"/>
    </location>
</feature>
<dbReference type="RefSeq" id="WP_148755197.1">
    <property type="nucleotide sequence ID" value="NZ_VSSR01000066.1"/>
</dbReference>
<evidence type="ECO:0000256" key="1">
    <source>
        <dbReference type="SAM" id="MobiDB-lite"/>
    </source>
</evidence>
<proteinExistence type="predicted"/>
<dbReference type="PANTHER" id="PTHR30619">
    <property type="entry name" value="DNA INTERNALIZATION/COMPETENCE PROTEIN COMEC/REC2"/>
    <property type="match status" value="1"/>
</dbReference>
<dbReference type="Proteomes" id="UP000324853">
    <property type="component" value="Unassembled WGS sequence"/>
</dbReference>
<keyword evidence="4" id="KW-1185">Reference proteome</keyword>
<dbReference type="InterPro" id="IPR052159">
    <property type="entry name" value="Competence_DNA_uptake"/>
</dbReference>
<dbReference type="InterPro" id="IPR036866">
    <property type="entry name" value="RibonucZ/Hydroxyglut_hydro"/>
</dbReference>
<dbReference type="GO" id="GO:0016787">
    <property type="term" value="F:hydrolase activity"/>
    <property type="evidence" value="ECO:0007669"/>
    <property type="project" value="UniProtKB-KW"/>
</dbReference>
<dbReference type="EMBL" id="VSSR01000066">
    <property type="protein sequence ID" value="TYL75330.1"/>
    <property type="molecule type" value="Genomic_DNA"/>
</dbReference>
<dbReference type="SUPFAM" id="SSF56281">
    <property type="entry name" value="Metallo-hydrolase/oxidoreductase"/>
    <property type="match status" value="1"/>
</dbReference>
<reference evidence="3 4" key="1">
    <citation type="submission" date="2019-08" db="EMBL/GenBank/DDBJ databases">
        <title>Bradyrhizobium hipponensis sp. nov., a rhizobium isolated from a Lupinus angustifolius root nodule in Tunisia.</title>
        <authorList>
            <person name="Off K."/>
            <person name="Rejili M."/>
            <person name="Mars M."/>
            <person name="Brachmann A."/>
            <person name="Marin M."/>
        </authorList>
    </citation>
    <scope>NUCLEOTIDE SEQUENCE [LARGE SCALE GENOMIC DNA]</scope>
    <source>
        <strain evidence="3 4">CTAW11</strain>
    </source>
</reference>
<evidence type="ECO:0000313" key="4">
    <source>
        <dbReference type="Proteomes" id="UP000324853"/>
    </source>
</evidence>
<dbReference type="InterPro" id="IPR001279">
    <property type="entry name" value="Metallo-B-lactamas"/>
</dbReference>
<evidence type="ECO:0000259" key="2">
    <source>
        <dbReference type="Pfam" id="PF00753"/>
    </source>
</evidence>
<keyword evidence="3" id="KW-0378">Hydrolase</keyword>
<dbReference type="OrthoDB" id="418728at2"/>
<sequence length="356" mass="39216">MTDFFEIDFLDVEAKSSGDAICIRYELNGQTFIHVVDGGYQSTGEKVINFLNKYYGSPKRIDHVVATHNDGDHAGGLQRVLEDCEIGVLWMLRPWVFAAELLPRFKRFTTADGLEKALREAYSNLAALEEIALRKNIPIYAPFQGSTIGAFRVMAPTRSRFLDLIVSSDKTPQEKGLLEMARDAVVRVAKEAAALAKAAWGDEYFPAGETSNENEMSVVQYAYLNGCKILLTADTGRTGLKEVIDYAPLAGLTLPGIDRFQVPHHGGRHNVSTDLLDQLLGEKKAAQGGKTTFTAVISAAEADEDHPRKSVVRAMHHRGAHVISTEGSNKRTSKNAPQRDDYSAADCLPYPDEQED</sequence>
<organism evidence="3 4">
    <name type="scientific">Bradyrhizobium cytisi</name>
    <dbReference type="NCBI Taxonomy" id="515489"/>
    <lineage>
        <taxon>Bacteria</taxon>
        <taxon>Pseudomonadati</taxon>
        <taxon>Pseudomonadota</taxon>
        <taxon>Alphaproteobacteria</taxon>
        <taxon>Hyphomicrobiales</taxon>
        <taxon>Nitrobacteraceae</taxon>
        <taxon>Bradyrhizobium</taxon>
    </lineage>
</organism>
<protein>
    <submittedName>
        <fullName evidence="3">MBL fold metallo-hydrolase</fullName>
    </submittedName>
</protein>
<accession>A0A5S4W1V5</accession>
<name>A0A5S4W1V5_9BRAD</name>
<dbReference type="AlphaFoldDB" id="A0A5S4W1V5"/>
<dbReference type="Gene3D" id="3.60.15.10">
    <property type="entry name" value="Ribonuclease Z/Hydroxyacylglutathione hydrolase-like"/>
    <property type="match status" value="1"/>
</dbReference>
<feature type="domain" description="Metallo-beta-lactamase" evidence="2">
    <location>
        <begin position="35"/>
        <end position="89"/>
    </location>
</feature>
<dbReference type="PANTHER" id="PTHR30619:SF1">
    <property type="entry name" value="RECOMBINATION PROTEIN 2"/>
    <property type="match status" value="1"/>
</dbReference>
<dbReference type="Pfam" id="PF00753">
    <property type="entry name" value="Lactamase_B"/>
    <property type="match status" value="1"/>
</dbReference>
<evidence type="ECO:0000313" key="3">
    <source>
        <dbReference type="EMBL" id="TYL75330.1"/>
    </source>
</evidence>